<evidence type="ECO:0000313" key="2">
    <source>
        <dbReference type="EMBL" id="MBB5701552.1"/>
    </source>
</evidence>
<evidence type="ECO:0000256" key="1">
    <source>
        <dbReference type="SAM" id="MobiDB-lite"/>
    </source>
</evidence>
<sequence length="119" mass="13058">MAMSSRTTATLKRVHRNPLFPSDRAHPDGESCNEQAYRDEGQNVVDEIGHAGNSSLFTYVYFLFYFCSKVNTRSAPAIILRFMNGEYTTAGGGYPLRQKCSGISRHPALRDAAFGGSSG</sequence>
<accession>A0A7W9AVX8</accession>
<dbReference type="RefSeq" id="WP_183649883.1">
    <property type="nucleotide sequence ID" value="NZ_JACIJG010000004.1"/>
</dbReference>
<evidence type="ECO:0000313" key="3">
    <source>
        <dbReference type="Proteomes" id="UP000555546"/>
    </source>
</evidence>
<reference evidence="2 3" key="1">
    <citation type="submission" date="2020-08" db="EMBL/GenBank/DDBJ databases">
        <title>Genomic Encyclopedia of Type Strains, Phase IV (KMG-IV): sequencing the most valuable type-strain genomes for metagenomic binning, comparative biology and taxonomic classification.</title>
        <authorList>
            <person name="Goeker M."/>
        </authorList>
    </citation>
    <scope>NUCLEOTIDE SEQUENCE [LARGE SCALE GENOMIC DNA]</scope>
    <source>
        <strain evidence="2 3">DSM 26944</strain>
    </source>
</reference>
<proteinExistence type="predicted"/>
<organism evidence="2 3">
    <name type="scientific">Brucella daejeonensis</name>
    <dbReference type="NCBI Taxonomy" id="659015"/>
    <lineage>
        <taxon>Bacteria</taxon>
        <taxon>Pseudomonadati</taxon>
        <taxon>Pseudomonadota</taxon>
        <taxon>Alphaproteobacteria</taxon>
        <taxon>Hyphomicrobiales</taxon>
        <taxon>Brucellaceae</taxon>
        <taxon>Brucella/Ochrobactrum group</taxon>
        <taxon>Brucella</taxon>
    </lineage>
</organism>
<dbReference type="EMBL" id="JACIJG010000004">
    <property type="protein sequence ID" value="MBB5701552.1"/>
    <property type="molecule type" value="Genomic_DNA"/>
</dbReference>
<protein>
    <submittedName>
        <fullName evidence="2">Uncharacterized protein</fullName>
    </submittedName>
</protein>
<feature type="compositionally biased region" description="Polar residues" evidence="1">
    <location>
        <begin position="1"/>
        <end position="10"/>
    </location>
</feature>
<comment type="caution">
    <text evidence="2">The sequence shown here is derived from an EMBL/GenBank/DDBJ whole genome shotgun (WGS) entry which is preliminary data.</text>
</comment>
<name>A0A7W9AVX8_9HYPH</name>
<gene>
    <name evidence="2" type="ORF">FHS76_001403</name>
</gene>
<keyword evidence="3" id="KW-1185">Reference proteome</keyword>
<dbReference type="Proteomes" id="UP000555546">
    <property type="component" value="Unassembled WGS sequence"/>
</dbReference>
<dbReference type="AlphaFoldDB" id="A0A7W9AVX8"/>
<feature type="region of interest" description="Disordered" evidence="1">
    <location>
        <begin position="1"/>
        <end position="34"/>
    </location>
</feature>